<evidence type="ECO:0000256" key="6">
    <source>
        <dbReference type="ARBA" id="ARBA00023029"/>
    </source>
</evidence>
<evidence type="ECO:0000256" key="2">
    <source>
        <dbReference type="ARBA" id="ARBA00001946"/>
    </source>
</evidence>
<gene>
    <name evidence="10" type="ORF">C1H46_008848</name>
</gene>
<comment type="caution">
    <text evidence="10">The sequence shown here is derived from an EMBL/GenBank/DDBJ whole genome shotgun (WGS) entry which is preliminary data.</text>
</comment>
<dbReference type="InterPro" id="IPR013760">
    <property type="entry name" value="Topo_IIA-like_dom_sf"/>
</dbReference>
<dbReference type="Gene3D" id="3.90.199.10">
    <property type="entry name" value="Topoisomerase II, domain 5"/>
    <property type="match status" value="1"/>
</dbReference>
<keyword evidence="8" id="KW-0413">Isomerase</keyword>
<dbReference type="GO" id="GO:0003918">
    <property type="term" value="F:DNA topoisomerase type II (double strand cut, ATP-hydrolyzing) activity"/>
    <property type="evidence" value="ECO:0007669"/>
    <property type="project" value="UniProtKB-EC"/>
</dbReference>
<evidence type="ECO:0000256" key="4">
    <source>
        <dbReference type="ARBA" id="ARBA00022741"/>
    </source>
</evidence>
<evidence type="ECO:0000256" key="7">
    <source>
        <dbReference type="ARBA" id="ARBA00023125"/>
    </source>
</evidence>
<comment type="cofactor">
    <cofactor evidence="2">
        <name>Mg(2+)</name>
        <dbReference type="ChEBI" id="CHEBI:18420"/>
    </cofactor>
</comment>
<dbReference type="EMBL" id="VIEB01000120">
    <property type="protein sequence ID" value="TQE05513.1"/>
    <property type="molecule type" value="Genomic_DNA"/>
</dbReference>
<keyword evidence="6" id="KW-0799">Topoisomerase</keyword>
<dbReference type="Proteomes" id="UP000315295">
    <property type="component" value="Unassembled WGS sequence"/>
</dbReference>
<dbReference type="Gene3D" id="3.30.1360.40">
    <property type="match status" value="1"/>
</dbReference>
<evidence type="ECO:0000256" key="8">
    <source>
        <dbReference type="ARBA" id="ARBA00023235"/>
    </source>
</evidence>
<dbReference type="GO" id="GO:0005524">
    <property type="term" value="F:ATP binding"/>
    <property type="evidence" value="ECO:0007669"/>
    <property type="project" value="UniProtKB-KW"/>
</dbReference>
<dbReference type="GO" id="GO:0003677">
    <property type="term" value="F:DNA binding"/>
    <property type="evidence" value="ECO:0007669"/>
    <property type="project" value="UniProtKB-KW"/>
</dbReference>
<dbReference type="GO" id="GO:0005634">
    <property type="term" value="C:nucleus"/>
    <property type="evidence" value="ECO:0007669"/>
    <property type="project" value="TreeGrafter"/>
</dbReference>
<dbReference type="InterPro" id="IPR050634">
    <property type="entry name" value="DNA_Topoisomerase_II"/>
</dbReference>
<protein>
    <recommendedName>
        <fullName evidence="3">DNA topoisomerase (ATP-hydrolyzing)</fullName>
        <ecNumber evidence="3">5.6.2.2</ecNumber>
    </recommendedName>
</protein>
<dbReference type="EC" id="5.6.2.2" evidence="3"/>
<keyword evidence="7" id="KW-0238">DNA-binding</keyword>
<evidence type="ECO:0000313" key="10">
    <source>
        <dbReference type="EMBL" id="TQE05513.1"/>
    </source>
</evidence>
<evidence type="ECO:0000256" key="3">
    <source>
        <dbReference type="ARBA" id="ARBA00012895"/>
    </source>
</evidence>
<reference evidence="10 11" key="1">
    <citation type="journal article" date="2019" name="G3 (Bethesda)">
        <title>Sequencing of a Wild Apple (Malus baccata) Genome Unravels the Differences Between Cultivated and Wild Apple Species Regarding Disease Resistance and Cold Tolerance.</title>
        <authorList>
            <person name="Chen X."/>
        </authorList>
    </citation>
    <scope>NUCLEOTIDE SEQUENCE [LARGE SCALE GENOMIC DNA]</scope>
    <source>
        <strain evidence="11">cv. Shandingzi</strain>
        <tissue evidence="10">Leaves</tissue>
    </source>
</reference>
<dbReference type="Pfam" id="PF00521">
    <property type="entry name" value="DNA_topoisoIV"/>
    <property type="match status" value="1"/>
</dbReference>
<dbReference type="GO" id="GO:0000712">
    <property type="term" value="P:resolution of meiotic recombination intermediates"/>
    <property type="evidence" value="ECO:0007669"/>
    <property type="project" value="TreeGrafter"/>
</dbReference>
<feature type="domain" description="Topo IIA-type catalytic" evidence="9">
    <location>
        <begin position="26"/>
        <end position="173"/>
    </location>
</feature>
<proteinExistence type="predicted"/>
<keyword evidence="11" id="KW-1185">Reference proteome</keyword>
<comment type="catalytic activity">
    <reaction evidence="1">
        <text>ATP-dependent breakage, passage and rejoining of double-stranded DNA.</text>
        <dbReference type="EC" id="5.6.2.2"/>
    </reaction>
</comment>
<keyword evidence="5" id="KW-0067">ATP-binding</keyword>
<evidence type="ECO:0000259" key="9">
    <source>
        <dbReference type="Pfam" id="PF00521"/>
    </source>
</evidence>
<dbReference type="InterPro" id="IPR013758">
    <property type="entry name" value="Topo_IIA_A/C_ab"/>
</dbReference>
<evidence type="ECO:0000256" key="5">
    <source>
        <dbReference type="ARBA" id="ARBA00022840"/>
    </source>
</evidence>
<name>A0A540N4Q3_MALBA</name>
<dbReference type="PANTHER" id="PTHR10169">
    <property type="entry name" value="DNA TOPOISOMERASE/GYRASE"/>
    <property type="match status" value="1"/>
</dbReference>
<dbReference type="SUPFAM" id="SSF56719">
    <property type="entry name" value="Type II DNA topoisomerase"/>
    <property type="match status" value="1"/>
</dbReference>
<accession>A0A540N4Q3</accession>
<dbReference type="GO" id="GO:0006265">
    <property type="term" value="P:DNA topological change"/>
    <property type="evidence" value="ECO:0007669"/>
    <property type="project" value="InterPro"/>
</dbReference>
<dbReference type="PANTHER" id="PTHR10169:SF38">
    <property type="entry name" value="DNA TOPOISOMERASE 2"/>
    <property type="match status" value="1"/>
</dbReference>
<evidence type="ECO:0000313" key="11">
    <source>
        <dbReference type="Proteomes" id="UP000315295"/>
    </source>
</evidence>
<sequence>MMIYVLEHLSAYGKRVEPKRNLTAGSTYVPNYNPTDIIDNMRRLIKGEKPVQMSPWYEGFSGTMDPIDTGEGYTSNGRMQEVNNTTLKITELPICMWTQSYLEFLDSISGWNPKAKNPFIRQQAIEASSDEMDYEIIVPKIEVGGYYEIMNFRTNKTRAQYRVVLHNTHIMLTSKIVFKKLASVFLPIPWHKFFLQDYNRLYPRLNKLDILTDVIGHLVAVQALEPIQINQRIDHKCNLVIQNIKSFHVHNKI</sequence>
<dbReference type="GO" id="GO:0000819">
    <property type="term" value="P:sister chromatid segregation"/>
    <property type="evidence" value="ECO:0007669"/>
    <property type="project" value="TreeGrafter"/>
</dbReference>
<organism evidence="10 11">
    <name type="scientific">Malus baccata</name>
    <name type="common">Siberian crab apple</name>
    <name type="synonym">Pyrus baccata</name>
    <dbReference type="NCBI Taxonomy" id="106549"/>
    <lineage>
        <taxon>Eukaryota</taxon>
        <taxon>Viridiplantae</taxon>
        <taxon>Streptophyta</taxon>
        <taxon>Embryophyta</taxon>
        <taxon>Tracheophyta</taxon>
        <taxon>Spermatophyta</taxon>
        <taxon>Magnoliopsida</taxon>
        <taxon>eudicotyledons</taxon>
        <taxon>Gunneridae</taxon>
        <taxon>Pentapetalae</taxon>
        <taxon>rosids</taxon>
        <taxon>fabids</taxon>
        <taxon>Rosales</taxon>
        <taxon>Rosaceae</taxon>
        <taxon>Amygdaloideae</taxon>
        <taxon>Maleae</taxon>
        <taxon>Malus</taxon>
    </lineage>
</organism>
<dbReference type="STRING" id="106549.A0A540N4Q3"/>
<dbReference type="AlphaFoldDB" id="A0A540N4Q3"/>
<evidence type="ECO:0000256" key="1">
    <source>
        <dbReference type="ARBA" id="ARBA00000185"/>
    </source>
</evidence>
<dbReference type="InterPro" id="IPR002205">
    <property type="entry name" value="Topo_IIA_dom_A"/>
</dbReference>
<keyword evidence="4" id="KW-0547">Nucleotide-binding</keyword>